<evidence type="ECO:0000313" key="3">
    <source>
        <dbReference type="Proteomes" id="UP000009038"/>
    </source>
</evidence>
<protein>
    <submittedName>
        <fullName evidence="2">Uncharacterized protein</fullName>
    </submittedName>
</protein>
<organism evidence="2 3">
    <name type="scientific">Aspergillus niger (strain ATCC 1015 / CBS 113.46 / FGSC A1144 / LSHB Ac4 / NCTC 3858a / NRRL 328 / USDA 3528.7)</name>
    <dbReference type="NCBI Taxonomy" id="380704"/>
    <lineage>
        <taxon>Eukaryota</taxon>
        <taxon>Fungi</taxon>
        <taxon>Dikarya</taxon>
        <taxon>Ascomycota</taxon>
        <taxon>Pezizomycotina</taxon>
        <taxon>Eurotiomycetes</taxon>
        <taxon>Eurotiomycetidae</taxon>
        <taxon>Eurotiales</taxon>
        <taxon>Aspergillaceae</taxon>
        <taxon>Aspergillus</taxon>
        <taxon>Aspergillus subgen. Circumdati</taxon>
    </lineage>
</organism>
<feature type="compositionally biased region" description="Acidic residues" evidence="1">
    <location>
        <begin position="79"/>
        <end position="90"/>
    </location>
</feature>
<evidence type="ECO:0000313" key="2">
    <source>
        <dbReference type="EMBL" id="EHA28590.1"/>
    </source>
</evidence>
<dbReference type="Pfam" id="PF04979">
    <property type="entry name" value="IPP-2"/>
    <property type="match status" value="1"/>
</dbReference>
<name>G3XLS8_ASPNA</name>
<accession>G3XLS8</accession>
<dbReference type="InterPro" id="IPR007062">
    <property type="entry name" value="PPI-2"/>
</dbReference>
<dbReference type="GO" id="GO:0009966">
    <property type="term" value="P:regulation of signal transduction"/>
    <property type="evidence" value="ECO:0007669"/>
    <property type="project" value="InterPro"/>
</dbReference>
<proteinExistence type="predicted"/>
<feature type="region of interest" description="Disordered" evidence="1">
    <location>
        <begin position="79"/>
        <end position="102"/>
    </location>
</feature>
<dbReference type="GO" id="GO:0004864">
    <property type="term" value="F:protein phosphatase inhibitor activity"/>
    <property type="evidence" value="ECO:0007669"/>
    <property type="project" value="InterPro"/>
</dbReference>
<evidence type="ECO:0000256" key="1">
    <source>
        <dbReference type="SAM" id="MobiDB-lite"/>
    </source>
</evidence>
<dbReference type="Proteomes" id="UP000009038">
    <property type="component" value="Unassembled WGS sequence"/>
</dbReference>
<dbReference type="HOGENOM" id="CLU_1447349_0_0_1"/>
<comment type="caution">
    <text evidence="2">The sequence shown here is derived from an EMBL/GenBank/DDBJ whole genome shotgun (WGS) entry which is preliminary data.</text>
</comment>
<feature type="compositionally biased region" description="Basic and acidic residues" evidence="1">
    <location>
        <begin position="1"/>
        <end position="19"/>
    </location>
</feature>
<dbReference type="EMBL" id="ACJE01000001">
    <property type="protein sequence ID" value="EHA28590.1"/>
    <property type="molecule type" value="Genomic_DNA"/>
</dbReference>
<sequence>MGDADRIVRERSLSNDSHRGGKHVVVGAGELNGETESGGDTLMTAGEAEEKHRQFEQHRKKHYEMRNIKDLLAHPEDLEDEMDEDEDEGDSSSAAVPPPMPRIPERFLNGGNCSLFLLADVDCVGSFFSLIANDGLLDRLIDERDENEMYGEGRELWIIDTSCLKTRYDEVNELAVREITHPKQGEF</sequence>
<dbReference type="AlphaFoldDB" id="G3XLS8"/>
<reference evidence="2 3" key="1">
    <citation type="journal article" date="2011" name="Genome Res.">
        <title>Comparative genomics of citric-acid-producing Aspergillus niger ATCC 1015 versus enzyme-producing CBS 513.88.</title>
        <authorList>
            <person name="Andersen M.R."/>
            <person name="Salazar M.P."/>
            <person name="Schaap P.J."/>
            <person name="van de Vondervoort P.J."/>
            <person name="Culley D."/>
            <person name="Thykaer J."/>
            <person name="Frisvad J.C."/>
            <person name="Nielsen K.F."/>
            <person name="Albang R."/>
            <person name="Albermann K."/>
            <person name="Berka R.M."/>
            <person name="Braus G.H."/>
            <person name="Braus-Stromeyer S.A."/>
            <person name="Corrochano L.M."/>
            <person name="Dai Z."/>
            <person name="van Dijck P.W."/>
            <person name="Hofmann G."/>
            <person name="Lasure L.L."/>
            <person name="Magnuson J.K."/>
            <person name="Menke H."/>
            <person name="Meijer M."/>
            <person name="Meijer S.L."/>
            <person name="Nielsen J.B."/>
            <person name="Nielsen M.L."/>
            <person name="van Ooyen A.J."/>
            <person name="Pel H.J."/>
            <person name="Poulsen L."/>
            <person name="Samson R.A."/>
            <person name="Stam H."/>
            <person name="Tsang A."/>
            <person name="van den Brink J.M."/>
            <person name="Atkins A."/>
            <person name="Aerts A."/>
            <person name="Shapiro H."/>
            <person name="Pangilinan J."/>
            <person name="Salamov A."/>
            <person name="Lou Y."/>
            <person name="Lindquist E."/>
            <person name="Lucas S."/>
            <person name="Grimwood J."/>
            <person name="Grigoriev I.V."/>
            <person name="Kubicek C.P."/>
            <person name="Martinez D."/>
            <person name="van Peij N.N."/>
            <person name="Roubos J.A."/>
            <person name="Nielsen J."/>
            <person name="Baker S.E."/>
        </authorList>
    </citation>
    <scope>NUCLEOTIDE SEQUENCE [LARGE SCALE GENOMIC DNA]</scope>
    <source>
        <strain evidence="3">ATCC 1015 / CBS 113.46 / FGSC A1144 / LSHB Ac4 / NCTC 3858a / NRRL 328 / USDA 3528.7</strain>
    </source>
</reference>
<feature type="compositionally biased region" description="Basic and acidic residues" evidence="1">
    <location>
        <begin position="48"/>
        <end position="57"/>
    </location>
</feature>
<feature type="region of interest" description="Disordered" evidence="1">
    <location>
        <begin position="1"/>
        <end position="60"/>
    </location>
</feature>
<gene>
    <name evidence="2" type="ORF">ASPNIDRAFT_54294</name>
</gene>